<dbReference type="PANTHER" id="PTHR43305:SF1">
    <property type="entry name" value="FAMILY N-ACETYLTRANSFERASE, PUTATIVE (AFU_ORTHOLOGUE AFUA_2G01380)-RELATED"/>
    <property type="match status" value="1"/>
</dbReference>
<dbReference type="EMBL" id="SDMK01000001">
    <property type="protein sequence ID" value="RXS97780.1"/>
    <property type="molecule type" value="Genomic_DNA"/>
</dbReference>
<dbReference type="OrthoDB" id="7205533at2"/>
<dbReference type="CDD" id="cd04301">
    <property type="entry name" value="NAT_SF"/>
    <property type="match status" value="1"/>
</dbReference>
<organism evidence="2 3">
    <name type="scientific">Silvibacterium dinghuense</name>
    <dbReference type="NCBI Taxonomy" id="1560006"/>
    <lineage>
        <taxon>Bacteria</taxon>
        <taxon>Pseudomonadati</taxon>
        <taxon>Acidobacteriota</taxon>
        <taxon>Terriglobia</taxon>
        <taxon>Terriglobales</taxon>
        <taxon>Acidobacteriaceae</taxon>
        <taxon>Silvibacterium</taxon>
    </lineage>
</organism>
<gene>
    <name evidence="2" type="ORF">ESZ00_07940</name>
</gene>
<dbReference type="InterPro" id="IPR016181">
    <property type="entry name" value="Acyl_CoA_acyltransferase"/>
</dbReference>
<dbReference type="PANTHER" id="PTHR43305">
    <property type="entry name" value="FAMILY N-ACETYLTRANSFERASE, PUTATIVE (AFU_ORTHOLOGUE AFUA_2G01380)-RELATED"/>
    <property type="match status" value="1"/>
</dbReference>
<sequence>MGAPHLVRFEMWVRRICAARGSYFPPKQSLGGAPFFVPMRVTLSVMSPAFAIESISAQSSSDSITEAREMLLEYGRFVMAAEGLSEHWFAKLEGEARGLPEFFAGHGGAMLVARVDGLAAGCVTYRALPDIAGGCEMKRLWVRDEFRGLGLGERLVQALMESAADAGYEAVYCDTIPASMGSAYRMYLRLGFVACEPYHPDFMEGMVFLRQELKQGAGAGV</sequence>
<evidence type="ECO:0000313" key="2">
    <source>
        <dbReference type="EMBL" id="RXS97780.1"/>
    </source>
</evidence>
<protein>
    <submittedName>
        <fullName evidence="2">GNAT family N-acetyltransferase</fullName>
    </submittedName>
</protein>
<keyword evidence="2" id="KW-0808">Transferase</keyword>
<accession>A0A4Q1SKG0</accession>
<feature type="domain" description="N-acetyltransferase" evidence="1">
    <location>
        <begin position="50"/>
        <end position="214"/>
    </location>
</feature>
<evidence type="ECO:0000313" key="3">
    <source>
        <dbReference type="Proteomes" id="UP000290253"/>
    </source>
</evidence>
<dbReference type="InterPro" id="IPR052777">
    <property type="entry name" value="Acetyltransferase_Enz"/>
</dbReference>
<proteinExistence type="predicted"/>
<dbReference type="PROSITE" id="PS51186">
    <property type="entry name" value="GNAT"/>
    <property type="match status" value="1"/>
</dbReference>
<keyword evidence="3" id="KW-1185">Reference proteome</keyword>
<reference evidence="2 3" key="1">
    <citation type="journal article" date="2016" name="Int. J. Syst. Evol. Microbiol.">
        <title>Acidipila dinghuensis sp. nov., an acidobacterium isolated from forest soil.</title>
        <authorList>
            <person name="Jiang Y.W."/>
            <person name="Wang J."/>
            <person name="Chen M.H."/>
            <person name="Lv Y.Y."/>
            <person name="Qiu L.H."/>
        </authorList>
    </citation>
    <scope>NUCLEOTIDE SEQUENCE [LARGE SCALE GENOMIC DNA]</scope>
    <source>
        <strain evidence="2 3">DHOF10</strain>
    </source>
</reference>
<dbReference type="Gene3D" id="3.40.630.30">
    <property type="match status" value="1"/>
</dbReference>
<dbReference type="Pfam" id="PF00583">
    <property type="entry name" value="Acetyltransf_1"/>
    <property type="match status" value="1"/>
</dbReference>
<comment type="caution">
    <text evidence="2">The sequence shown here is derived from an EMBL/GenBank/DDBJ whole genome shotgun (WGS) entry which is preliminary data.</text>
</comment>
<dbReference type="GO" id="GO:0016747">
    <property type="term" value="F:acyltransferase activity, transferring groups other than amino-acyl groups"/>
    <property type="evidence" value="ECO:0007669"/>
    <property type="project" value="InterPro"/>
</dbReference>
<evidence type="ECO:0000259" key="1">
    <source>
        <dbReference type="PROSITE" id="PS51186"/>
    </source>
</evidence>
<name>A0A4Q1SKG0_9BACT</name>
<dbReference type="Proteomes" id="UP000290253">
    <property type="component" value="Unassembled WGS sequence"/>
</dbReference>
<dbReference type="AlphaFoldDB" id="A0A4Q1SKG0"/>
<dbReference type="InterPro" id="IPR000182">
    <property type="entry name" value="GNAT_dom"/>
</dbReference>
<dbReference type="SUPFAM" id="SSF55729">
    <property type="entry name" value="Acyl-CoA N-acyltransferases (Nat)"/>
    <property type="match status" value="1"/>
</dbReference>